<evidence type="ECO:0000313" key="5">
    <source>
        <dbReference type="Proteomes" id="UP000199343"/>
    </source>
</evidence>
<feature type="transmembrane region" description="Helical" evidence="2">
    <location>
        <begin position="16"/>
        <end position="37"/>
    </location>
</feature>
<protein>
    <recommendedName>
        <fullName evidence="3">DUF8175 domain-containing protein</fullName>
    </recommendedName>
</protein>
<feature type="domain" description="DUF8175" evidence="3">
    <location>
        <begin position="50"/>
        <end position="241"/>
    </location>
</feature>
<feature type="compositionally biased region" description="Low complexity" evidence="1">
    <location>
        <begin position="51"/>
        <end position="62"/>
    </location>
</feature>
<evidence type="ECO:0000256" key="2">
    <source>
        <dbReference type="SAM" id="Phobius"/>
    </source>
</evidence>
<evidence type="ECO:0000313" key="4">
    <source>
        <dbReference type="EMBL" id="SCL45617.1"/>
    </source>
</evidence>
<dbReference type="RefSeq" id="WP_091619521.1">
    <property type="nucleotide sequence ID" value="NZ_FMIC01000001.1"/>
</dbReference>
<dbReference type="AlphaFoldDB" id="A0A1C6TV45"/>
<feature type="region of interest" description="Disordered" evidence="1">
    <location>
        <begin position="39"/>
        <end position="79"/>
    </location>
</feature>
<dbReference type="STRING" id="47871.GA0070608_0040"/>
<accession>A0A1C6TV45</accession>
<gene>
    <name evidence="4" type="ORF">GA0070608_0040</name>
</gene>
<keyword evidence="2" id="KW-0472">Membrane</keyword>
<keyword evidence="2" id="KW-0812">Transmembrane</keyword>
<dbReference type="EMBL" id="FMIC01000001">
    <property type="protein sequence ID" value="SCL45617.1"/>
    <property type="molecule type" value="Genomic_DNA"/>
</dbReference>
<evidence type="ECO:0000256" key="1">
    <source>
        <dbReference type="SAM" id="MobiDB-lite"/>
    </source>
</evidence>
<dbReference type="InterPro" id="IPR058488">
    <property type="entry name" value="DUF8175"/>
</dbReference>
<sequence>MSQPDFTQRPPWTRPGFIAAAVLVVLILAAGLLVALLPKGDDDRGGGGTTTGTPTTAPAPADSSTEQELPTAVPTSPPADVRWELVGASAVPVSATAGPKRITETTASGYAHTPEGALVAAAQLMTRASHTLGPAYWQPTIESQFVPSADRDRLVAEYRASDSGPADPGSLSQIAGFTYQSYTPDTAVIGLVLRAPSAGTPRYHVLSLTLLWRDGDWRMQAPPGGAWVSINRVTSDLAGVVEWGPR</sequence>
<name>A0A1C6TV45_9ACTN</name>
<organism evidence="4 5">
    <name type="scientific">Micromonospora peucetia</name>
    <dbReference type="NCBI Taxonomy" id="47871"/>
    <lineage>
        <taxon>Bacteria</taxon>
        <taxon>Bacillati</taxon>
        <taxon>Actinomycetota</taxon>
        <taxon>Actinomycetes</taxon>
        <taxon>Micromonosporales</taxon>
        <taxon>Micromonosporaceae</taxon>
        <taxon>Micromonospora</taxon>
    </lineage>
</organism>
<reference evidence="4 5" key="1">
    <citation type="submission" date="2016-06" db="EMBL/GenBank/DDBJ databases">
        <authorList>
            <person name="Kjaerup R.B."/>
            <person name="Dalgaard T.S."/>
            <person name="Juul-Madsen H.R."/>
        </authorList>
    </citation>
    <scope>NUCLEOTIDE SEQUENCE [LARGE SCALE GENOMIC DNA]</scope>
    <source>
        <strain evidence="4 5">DSM 43363</strain>
    </source>
</reference>
<dbReference type="Proteomes" id="UP000199343">
    <property type="component" value="Unassembled WGS sequence"/>
</dbReference>
<dbReference type="OrthoDB" id="4428031at2"/>
<keyword evidence="2" id="KW-1133">Transmembrane helix</keyword>
<proteinExistence type="predicted"/>
<evidence type="ECO:0000259" key="3">
    <source>
        <dbReference type="Pfam" id="PF26526"/>
    </source>
</evidence>
<dbReference type="Pfam" id="PF26526">
    <property type="entry name" value="DUF8175"/>
    <property type="match status" value="1"/>
</dbReference>